<reference evidence="4" key="1">
    <citation type="submission" date="2016-10" db="EMBL/GenBank/DDBJ databases">
        <authorList>
            <person name="Varghese N."/>
            <person name="Submissions S."/>
        </authorList>
    </citation>
    <scope>NUCLEOTIDE SEQUENCE [LARGE SCALE GENOMIC DNA]</scope>
    <source>
        <strain evidence="4">DSM 27981</strain>
    </source>
</reference>
<dbReference type="EMBL" id="FONX01000005">
    <property type="protein sequence ID" value="SFE79503.1"/>
    <property type="molecule type" value="Genomic_DNA"/>
</dbReference>
<feature type="domain" description="DUF218" evidence="2">
    <location>
        <begin position="111"/>
        <end position="257"/>
    </location>
</feature>
<proteinExistence type="predicted"/>
<dbReference type="AlphaFoldDB" id="A0A1I2DH07"/>
<dbReference type="Pfam" id="PF02698">
    <property type="entry name" value="DUF218"/>
    <property type="match status" value="1"/>
</dbReference>
<dbReference type="PANTHER" id="PTHR30336:SF20">
    <property type="entry name" value="DUF218 DOMAIN-CONTAINING PROTEIN"/>
    <property type="match status" value="1"/>
</dbReference>
<dbReference type="STRING" id="1177982.SAMN04489711_105184"/>
<gene>
    <name evidence="3" type="ORF">SAMN04489711_105184</name>
</gene>
<dbReference type="Proteomes" id="UP000199119">
    <property type="component" value="Unassembled WGS sequence"/>
</dbReference>
<dbReference type="Gene3D" id="3.40.50.620">
    <property type="entry name" value="HUPs"/>
    <property type="match status" value="1"/>
</dbReference>
<feature type="transmembrane region" description="Helical" evidence="1">
    <location>
        <begin position="40"/>
        <end position="57"/>
    </location>
</feature>
<keyword evidence="1" id="KW-0812">Transmembrane</keyword>
<dbReference type="PANTHER" id="PTHR30336">
    <property type="entry name" value="INNER MEMBRANE PROTEIN, PROBABLE PERMEASE"/>
    <property type="match status" value="1"/>
</dbReference>
<keyword evidence="1" id="KW-1133">Transmembrane helix</keyword>
<organism evidence="3 4">
    <name type="scientific">Paracidovorax wautersii</name>
    <dbReference type="NCBI Taxonomy" id="1177982"/>
    <lineage>
        <taxon>Bacteria</taxon>
        <taxon>Pseudomonadati</taxon>
        <taxon>Pseudomonadota</taxon>
        <taxon>Betaproteobacteria</taxon>
        <taxon>Burkholderiales</taxon>
        <taxon>Comamonadaceae</taxon>
        <taxon>Paracidovorax</taxon>
    </lineage>
</organism>
<dbReference type="InterPro" id="IPR003848">
    <property type="entry name" value="DUF218"/>
</dbReference>
<accession>A0A1I2DH07</accession>
<dbReference type="CDD" id="cd06259">
    <property type="entry name" value="YdcF-like"/>
    <property type="match status" value="1"/>
</dbReference>
<name>A0A1I2DH07_9BURK</name>
<dbReference type="InterPro" id="IPR051599">
    <property type="entry name" value="Cell_Envelope_Assoc"/>
</dbReference>
<keyword evidence="4" id="KW-1185">Reference proteome</keyword>
<protein>
    <submittedName>
        <fullName evidence="3">Uncharacterized SAM-binding protein YcdF, DUF218 family</fullName>
    </submittedName>
</protein>
<evidence type="ECO:0000313" key="3">
    <source>
        <dbReference type="EMBL" id="SFE79503.1"/>
    </source>
</evidence>
<feature type="transmembrane region" description="Helical" evidence="1">
    <location>
        <begin position="78"/>
        <end position="95"/>
    </location>
</feature>
<evidence type="ECO:0000259" key="2">
    <source>
        <dbReference type="Pfam" id="PF02698"/>
    </source>
</evidence>
<dbReference type="GO" id="GO:0005886">
    <property type="term" value="C:plasma membrane"/>
    <property type="evidence" value="ECO:0007669"/>
    <property type="project" value="TreeGrafter"/>
</dbReference>
<feature type="transmembrane region" description="Helical" evidence="1">
    <location>
        <begin position="12"/>
        <end position="34"/>
    </location>
</feature>
<sequence>MLPAGASAARAPVRHGLLGAAGAVLLADGLYLLALRQFNLGVLLPAVLGAALLAIALRWPRLERWRSRHPGRQRVWRLGWWALALWLVSLLWFWSRLTGFGVPLAQVPPVQAIVVLGAGTLDGQPRPALAARLDTAAELAAQQPAALVAVCGGIDLGATESEAAIMARYLQERHGIAPARPVLEDKSTSTELNLTWSRPLLEARGVPASAPVALVTSDFHLIRASRIAHRLGWADVVPVSAPTPITSRYNAWLREYFATLSSWVLREV</sequence>
<evidence type="ECO:0000313" key="4">
    <source>
        <dbReference type="Proteomes" id="UP000199119"/>
    </source>
</evidence>
<evidence type="ECO:0000256" key="1">
    <source>
        <dbReference type="SAM" id="Phobius"/>
    </source>
</evidence>
<dbReference type="InterPro" id="IPR014729">
    <property type="entry name" value="Rossmann-like_a/b/a_fold"/>
</dbReference>
<keyword evidence="1" id="KW-0472">Membrane</keyword>